<keyword evidence="6" id="KW-0961">Cell wall biogenesis/degradation</keyword>
<dbReference type="InterPro" id="IPR018044">
    <property type="entry name" value="Peptidase_S11"/>
</dbReference>
<sequence>MRALLAAIVIFLFAAPAFAQNPYVVADVQTGAVLDHNRAFKRWYAASVTKIMTARLAFKAIRSGELSMKSPVRMTARAAKEPPSKMGYKVGTVLTMENALKIMLVKSANDVAMAVGEAVAGSEMEFVAAMNEEARAIGMTDTIYANPNGLPGGTQYTTARDQAILAVRTRRDFPDYAGFFDLEAIDTGGHVIPNYNILLGRFAGADGMKTGYVCASGFNLAASATRDGRTVVAIVLGAPSQNERADLAADLLARGFATDPAGKPTLWTLEPYGDNRMQVANIRNDICTQAAQKARYDGRDFDGKLVYRSSYLHPMNRAPVAVAVGTGGATGPAAANTLVADVPVPTPRPDDAPQVALTTPAQDQDQEEITSQLRGTPAPGIPVPTPRPSI</sequence>
<evidence type="ECO:0000256" key="10">
    <source>
        <dbReference type="SAM" id="MobiDB-lite"/>
    </source>
</evidence>
<dbReference type="PRINTS" id="PR00725">
    <property type="entry name" value="DADACBPTASE1"/>
</dbReference>
<evidence type="ECO:0000256" key="7">
    <source>
        <dbReference type="PIRSR" id="PIRSR618044-1"/>
    </source>
</evidence>
<dbReference type="InterPro" id="IPR012338">
    <property type="entry name" value="Beta-lactam/transpept-like"/>
</dbReference>
<keyword evidence="13" id="KW-0645">Protease</keyword>
<dbReference type="GO" id="GO:0006508">
    <property type="term" value="P:proteolysis"/>
    <property type="evidence" value="ECO:0007669"/>
    <property type="project" value="InterPro"/>
</dbReference>
<evidence type="ECO:0000256" key="4">
    <source>
        <dbReference type="ARBA" id="ARBA00022960"/>
    </source>
</evidence>
<reference evidence="13 14" key="1">
    <citation type="submission" date="2017-10" db="EMBL/GenBank/DDBJ databases">
        <title>Sedimentibacterium mangrovi gen. nov., sp. nov., a novel member of family Phyllobacteriacea isolated from mangrove sediment.</title>
        <authorList>
            <person name="Liao H."/>
            <person name="Tian Y."/>
        </authorList>
    </citation>
    <scope>NUCLEOTIDE SEQUENCE [LARGE SCALE GENOMIC DNA]</scope>
    <source>
        <strain evidence="13 14">X9-2-2</strain>
    </source>
</reference>
<keyword evidence="3" id="KW-0378">Hydrolase</keyword>
<feature type="signal peptide" evidence="11">
    <location>
        <begin position="1"/>
        <end position="19"/>
    </location>
</feature>
<dbReference type="SUPFAM" id="SSF56601">
    <property type="entry name" value="beta-lactamase/transpeptidase-like"/>
    <property type="match status" value="1"/>
</dbReference>
<evidence type="ECO:0000313" key="13">
    <source>
        <dbReference type="EMBL" id="PHP65631.1"/>
    </source>
</evidence>
<proteinExistence type="inferred from homology"/>
<accession>A0A2G1QJJ7</accession>
<dbReference type="GO" id="GO:0009252">
    <property type="term" value="P:peptidoglycan biosynthetic process"/>
    <property type="evidence" value="ECO:0007669"/>
    <property type="project" value="UniProtKB-KW"/>
</dbReference>
<feature type="domain" description="Peptidase S11 D-alanyl-D-alanine carboxypeptidase A N-terminal" evidence="12">
    <location>
        <begin position="15"/>
        <end position="239"/>
    </location>
</feature>
<dbReference type="OrthoDB" id="9795979at2"/>
<keyword evidence="13" id="KW-0121">Carboxypeptidase</keyword>
<protein>
    <submittedName>
        <fullName evidence="13">D-alanyl-D-alanine carboxypeptidase</fullName>
    </submittedName>
</protein>
<evidence type="ECO:0000256" key="6">
    <source>
        <dbReference type="ARBA" id="ARBA00023316"/>
    </source>
</evidence>
<feature type="active site" description="Acyl-ester intermediate" evidence="7">
    <location>
        <position position="47"/>
    </location>
</feature>
<feature type="chain" id="PRO_5013605489" evidence="11">
    <location>
        <begin position="20"/>
        <end position="390"/>
    </location>
</feature>
<name>A0A2G1QJJ7_9HYPH</name>
<dbReference type="Proteomes" id="UP000221168">
    <property type="component" value="Unassembled WGS sequence"/>
</dbReference>
<dbReference type="AlphaFoldDB" id="A0A2G1QJJ7"/>
<evidence type="ECO:0000256" key="5">
    <source>
        <dbReference type="ARBA" id="ARBA00022984"/>
    </source>
</evidence>
<feature type="compositionally biased region" description="Polar residues" evidence="10">
    <location>
        <begin position="356"/>
        <end position="374"/>
    </location>
</feature>
<evidence type="ECO:0000256" key="1">
    <source>
        <dbReference type="ARBA" id="ARBA00007164"/>
    </source>
</evidence>
<evidence type="ECO:0000256" key="11">
    <source>
        <dbReference type="SAM" id="SignalP"/>
    </source>
</evidence>
<dbReference type="PANTHER" id="PTHR21581">
    <property type="entry name" value="D-ALANYL-D-ALANINE CARBOXYPEPTIDASE"/>
    <property type="match status" value="1"/>
</dbReference>
<evidence type="ECO:0000313" key="14">
    <source>
        <dbReference type="Proteomes" id="UP000221168"/>
    </source>
</evidence>
<keyword evidence="5" id="KW-0573">Peptidoglycan synthesis</keyword>
<gene>
    <name evidence="13" type="ORF">CSC94_18125</name>
</gene>
<evidence type="ECO:0000259" key="12">
    <source>
        <dbReference type="Pfam" id="PF00768"/>
    </source>
</evidence>
<dbReference type="InterPro" id="IPR001967">
    <property type="entry name" value="Peptidase_S11_N"/>
</dbReference>
<feature type="binding site" evidence="8">
    <location>
        <position position="209"/>
    </location>
    <ligand>
        <name>substrate</name>
    </ligand>
</feature>
<organism evidence="13 14">
    <name type="scientific">Zhengella mangrovi</name>
    <dbReference type="NCBI Taxonomy" id="1982044"/>
    <lineage>
        <taxon>Bacteria</taxon>
        <taxon>Pseudomonadati</taxon>
        <taxon>Pseudomonadota</taxon>
        <taxon>Alphaproteobacteria</taxon>
        <taxon>Hyphomicrobiales</taxon>
        <taxon>Notoacmeibacteraceae</taxon>
        <taxon>Zhengella</taxon>
    </lineage>
</organism>
<dbReference type="PANTHER" id="PTHR21581:SF6">
    <property type="entry name" value="TRAFFICKING PROTEIN PARTICLE COMPLEX SUBUNIT 12"/>
    <property type="match status" value="1"/>
</dbReference>
<evidence type="ECO:0000256" key="8">
    <source>
        <dbReference type="PIRSR" id="PIRSR618044-2"/>
    </source>
</evidence>
<feature type="region of interest" description="Disordered" evidence="10">
    <location>
        <begin position="343"/>
        <end position="390"/>
    </location>
</feature>
<feature type="active site" evidence="7">
    <location>
        <position position="107"/>
    </location>
</feature>
<comment type="caution">
    <text evidence="13">The sequence shown here is derived from an EMBL/GenBank/DDBJ whole genome shotgun (WGS) entry which is preliminary data.</text>
</comment>
<dbReference type="Pfam" id="PF00768">
    <property type="entry name" value="Peptidase_S11"/>
    <property type="match status" value="1"/>
</dbReference>
<dbReference type="Gene3D" id="3.40.710.10">
    <property type="entry name" value="DD-peptidase/beta-lactamase superfamily"/>
    <property type="match status" value="1"/>
</dbReference>
<feature type="active site" description="Proton acceptor" evidence="7">
    <location>
        <position position="50"/>
    </location>
</feature>
<keyword evidence="2 11" id="KW-0732">Signal</keyword>
<evidence type="ECO:0000256" key="9">
    <source>
        <dbReference type="RuleBase" id="RU004016"/>
    </source>
</evidence>
<evidence type="ECO:0000256" key="2">
    <source>
        <dbReference type="ARBA" id="ARBA00022729"/>
    </source>
</evidence>
<comment type="similarity">
    <text evidence="1 9">Belongs to the peptidase S11 family.</text>
</comment>
<dbReference type="GO" id="GO:0071555">
    <property type="term" value="P:cell wall organization"/>
    <property type="evidence" value="ECO:0007669"/>
    <property type="project" value="UniProtKB-KW"/>
</dbReference>
<keyword evidence="4" id="KW-0133">Cell shape</keyword>
<dbReference type="GO" id="GO:0008360">
    <property type="term" value="P:regulation of cell shape"/>
    <property type="evidence" value="ECO:0007669"/>
    <property type="project" value="UniProtKB-KW"/>
</dbReference>
<evidence type="ECO:0000256" key="3">
    <source>
        <dbReference type="ARBA" id="ARBA00022801"/>
    </source>
</evidence>
<dbReference type="GO" id="GO:0009002">
    <property type="term" value="F:serine-type D-Ala-D-Ala carboxypeptidase activity"/>
    <property type="evidence" value="ECO:0007669"/>
    <property type="project" value="InterPro"/>
</dbReference>
<keyword evidence="14" id="KW-1185">Reference proteome</keyword>
<dbReference type="EMBL" id="PDVP01000014">
    <property type="protein sequence ID" value="PHP65631.1"/>
    <property type="molecule type" value="Genomic_DNA"/>
</dbReference>
<feature type="compositionally biased region" description="Pro residues" evidence="10">
    <location>
        <begin position="379"/>
        <end position="390"/>
    </location>
</feature>